<evidence type="ECO:0000313" key="2">
    <source>
        <dbReference type="EMBL" id="MED6241167.1"/>
    </source>
</evidence>
<organism evidence="2 3">
    <name type="scientific">Ataeniobius toweri</name>
    <dbReference type="NCBI Taxonomy" id="208326"/>
    <lineage>
        <taxon>Eukaryota</taxon>
        <taxon>Metazoa</taxon>
        <taxon>Chordata</taxon>
        <taxon>Craniata</taxon>
        <taxon>Vertebrata</taxon>
        <taxon>Euteleostomi</taxon>
        <taxon>Actinopterygii</taxon>
        <taxon>Neopterygii</taxon>
        <taxon>Teleostei</taxon>
        <taxon>Neoteleostei</taxon>
        <taxon>Acanthomorphata</taxon>
        <taxon>Ovalentaria</taxon>
        <taxon>Atherinomorphae</taxon>
        <taxon>Cyprinodontiformes</taxon>
        <taxon>Goodeidae</taxon>
        <taxon>Ataeniobius</taxon>
    </lineage>
</organism>
<comment type="caution">
    <text evidence="2">The sequence shown here is derived from an EMBL/GenBank/DDBJ whole genome shotgun (WGS) entry which is preliminary data.</text>
</comment>
<gene>
    <name evidence="2" type="ORF">ATANTOWER_001046</name>
</gene>
<keyword evidence="1" id="KW-1133">Transmembrane helix</keyword>
<feature type="transmembrane region" description="Helical" evidence="1">
    <location>
        <begin position="12"/>
        <end position="30"/>
    </location>
</feature>
<dbReference type="Proteomes" id="UP001345963">
    <property type="component" value="Unassembled WGS sequence"/>
</dbReference>
<protein>
    <submittedName>
        <fullName evidence="2">Uncharacterized protein</fullName>
    </submittedName>
</protein>
<evidence type="ECO:0000256" key="1">
    <source>
        <dbReference type="SAM" id="Phobius"/>
    </source>
</evidence>
<dbReference type="EMBL" id="JAHUTI010029614">
    <property type="protein sequence ID" value="MED6241167.1"/>
    <property type="molecule type" value="Genomic_DNA"/>
</dbReference>
<keyword evidence="1" id="KW-0812">Transmembrane</keyword>
<keyword evidence="1" id="KW-0472">Membrane</keyword>
<evidence type="ECO:0000313" key="3">
    <source>
        <dbReference type="Proteomes" id="UP001345963"/>
    </source>
</evidence>
<sequence>MGHCCGTKSEKFLISLESFCLCVCGFWNLLTAITQLSLILQPLSYLTNSIFLCLLNNQSDSEQPDISHPLAQCKPHFDLHIKSYSPGWCDRDEEGGSTLHD</sequence>
<name>A0ABU7ASN8_9TELE</name>
<accession>A0ABU7ASN8</accession>
<proteinExistence type="predicted"/>
<keyword evidence="3" id="KW-1185">Reference proteome</keyword>
<reference evidence="2 3" key="1">
    <citation type="submission" date="2021-07" db="EMBL/GenBank/DDBJ databases">
        <authorList>
            <person name="Palmer J.M."/>
        </authorList>
    </citation>
    <scope>NUCLEOTIDE SEQUENCE [LARGE SCALE GENOMIC DNA]</scope>
    <source>
        <strain evidence="2 3">AT_MEX2019</strain>
        <tissue evidence="2">Muscle</tissue>
    </source>
</reference>